<accession>A0A833DUH0</accession>
<evidence type="ECO:0000313" key="1">
    <source>
        <dbReference type="EMBL" id="HIP57184.1"/>
    </source>
</evidence>
<organism evidence="1 2">
    <name type="scientific">Ignisphaera aggregans</name>
    <dbReference type="NCBI Taxonomy" id="334771"/>
    <lineage>
        <taxon>Archaea</taxon>
        <taxon>Thermoproteota</taxon>
        <taxon>Thermoprotei</taxon>
        <taxon>Desulfurococcales</taxon>
        <taxon>Desulfurococcaceae</taxon>
        <taxon>Ignisphaera</taxon>
    </lineage>
</organism>
<name>A0A833DUH0_9CREN</name>
<reference evidence="1" key="1">
    <citation type="journal article" date="2020" name="ISME J.">
        <title>Gammaproteobacteria mediating utilization of methyl-, sulfur- and petroleum organic compounds in deep ocean hydrothermal plumes.</title>
        <authorList>
            <person name="Zhou Z."/>
            <person name="Liu Y."/>
            <person name="Pan J."/>
            <person name="Cron B.R."/>
            <person name="Toner B.M."/>
            <person name="Anantharaman K."/>
            <person name="Breier J.A."/>
            <person name="Dick G.J."/>
            <person name="Li M."/>
        </authorList>
    </citation>
    <scope>NUCLEOTIDE SEQUENCE</scope>
    <source>
        <strain evidence="1">SZUA-1435</strain>
    </source>
</reference>
<gene>
    <name evidence="1" type="ORF">EYH02_03830</name>
</gene>
<comment type="caution">
    <text evidence="1">The sequence shown here is derived from an EMBL/GenBank/DDBJ whole genome shotgun (WGS) entry which is preliminary data.</text>
</comment>
<dbReference type="EMBL" id="DQTV01000071">
    <property type="protein sequence ID" value="HIP57184.1"/>
    <property type="molecule type" value="Genomic_DNA"/>
</dbReference>
<protein>
    <submittedName>
        <fullName evidence="1">Uncharacterized protein</fullName>
    </submittedName>
</protein>
<evidence type="ECO:0000313" key="2">
    <source>
        <dbReference type="Proteomes" id="UP000605805"/>
    </source>
</evidence>
<dbReference type="AlphaFoldDB" id="A0A833DUH0"/>
<proteinExistence type="predicted"/>
<dbReference type="Proteomes" id="UP000605805">
    <property type="component" value="Unassembled WGS sequence"/>
</dbReference>
<sequence length="62" mass="7325">MICTKCRNDMQLVIQSENLGNRVRVVYLYQCVACRRSLTFEIVEVRRDTDRIVITKSRMNVS</sequence>